<evidence type="ECO:0000313" key="2">
    <source>
        <dbReference type="EMBL" id="KGO87274.1"/>
    </source>
</evidence>
<dbReference type="EMBL" id="JRLX01000005">
    <property type="protein sequence ID" value="KGO87274.1"/>
    <property type="molecule type" value="Genomic_DNA"/>
</dbReference>
<feature type="transmembrane region" description="Helical" evidence="1">
    <location>
        <begin position="12"/>
        <end position="33"/>
    </location>
</feature>
<organism evidence="2 3">
    <name type="scientific">Flavobacterium rivuli WB 3.3-2 = DSM 21788</name>
    <dbReference type="NCBI Taxonomy" id="1121895"/>
    <lineage>
        <taxon>Bacteria</taxon>
        <taxon>Pseudomonadati</taxon>
        <taxon>Bacteroidota</taxon>
        <taxon>Flavobacteriia</taxon>
        <taxon>Flavobacteriales</taxon>
        <taxon>Flavobacteriaceae</taxon>
        <taxon>Flavobacterium</taxon>
    </lineage>
</organism>
<dbReference type="STRING" id="1121895.GCA_000378485_02193"/>
<comment type="caution">
    <text evidence="2">The sequence shown here is derived from an EMBL/GenBank/DDBJ whole genome shotgun (WGS) entry which is preliminary data.</text>
</comment>
<feature type="transmembrane region" description="Helical" evidence="1">
    <location>
        <begin position="81"/>
        <end position="101"/>
    </location>
</feature>
<accession>A0A0A2M4T3</accession>
<name>A0A0A2M4T3_9FLAO</name>
<proteinExistence type="predicted"/>
<dbReference type="Proteomes" id="UP000030152">
    <property type="component" value="Unassembled WGS sequence"/>
</dbReference>
<keyword evidence="3" id="KW-1185">Reference proteome</keyword>
<evidence type="ECO:0000313" key="3">
    <source>
        <dbReference type="Proteomes" id="UP000030152"/>
    </source>
</evidence>
<evidence type="ECO:0000256" key="1">
    <source>
        <dbReference type="SAM" id="Phobius"/>
    </source>
</evidence>
<feature type="transmembrane region" description="Helical" evidence="1">
    <location>
        <begin position="181"/>
        <end position="200"/>
    </location>
</feature>
<dbReference type="AlphaFoldDB" id="A0A0A2M4T3"/>
<feature type="transmembrane region" description="Helical" evidence="1">
    <location>
        <begin position="132"/>
        <end position="151"/>
    </location>
</feature>
<sequence>MQKFLQSFSYIFHPLFIPAYVTVFYFFIAHNFFYQNEIYLVFVQVLILTVLLPISLYYLLRSLGLIKSKIMLSKKERRLPLAFYALLLFMLIKHSFSTFMIPELSNYFTGLLISTLLALTLVLFNHKASLHMMAIASFFIFAVSISVYYHIQLISTVAFLTVCMGSVASSRIQAKAHTLKELASGTLIGIVPQIGLWYFWLLPSL</sequence>
<dbReference type="OrthoDB" id="9786064at2"/>
<feature type="transmembrane region" description="Helical" evidence="1">
    <location>
        <begin position="107"/>
        <end position="125"/>
    </location>
</feature>
<keyword evidence="1" id="KW-0472">Membrane</keyword>
<keyword evidence="1" id="KW-1133">Transmembrane helix</keyword>
<dbReference type="RefSeq" id="WP_020213351.1">
    <property type="nucleotide sequence ID" value="NZ_JRLX01000005.1"/>
</dbReference>
<feature type="transmembrane region" description="Helical" evidence="1">
    <location>
        <begin position="39"/>
        <end position="60"/>
    </location>
</feature>
<keyword evidence="1" id="KW-0812">Transmembrane</keyword>
<reference evidence="2 3" key="1">
    <citation type="submission" date="2013-09" db="EMBL/GenBank/DDBJ databases">
        <authorList>
            <person name="Zeng Z."/>
            <person name="Chen C."/>
        </authorList>
    </citation>
    <scope>NUCLEOTIDE SEQUENCE [LARGE SCALE GENOMIC DNA]</scope>
    <source>
        <strain evidence="2 3">WB 3.3-2</strain>
    </source>
</reference>
<gene>
    <name evidence="2" type="ORF">Q765_06295</name>
</gene>
<protein>
    <submittedName>
        <fullName evidence="2">Uncharacterized protein</fullName>
    </submittedName>
</protein>
<dbReference type="eggNOG" id="COG0671">
    <property type="taxonomic scope" value="Bacteria"/>
</dbReference>